<dbReference type="InterPro" id="IPR034660">
    <property type="entry name" value="DinB/YfiT-like"/>
</dbReference>
<sequence>MSPETTPDLVHETRQERQRLVRMLEDLSDEQWDAPSLCAGWRIRDVIAHMTMPARTSPLSVLLGTARNGFSFNRFAEGAARDAATRLDRPQLLADLQAHVTSTWTPPGGGQLGALSHDLIHGLDVTEPLGLPQPPVDRVALVLGGVKPRLVRYFGVDLGGAALEATDAPVTIGSGATVYSMSACDVLLVVTGRRPLHTTPGHRDVSDRPSRKPR</sequence>
<accession>A0ABQ6HUU5</accession>
<dbReference type="InterPro" id="IPR017517">
    <property type="entry name" value="Maleyloyr_isom"/>
</dbReference>
<organism evidence="2 3">
    <name type="scientific">Arsenicicoccus piscis</name>
    <dbReference type="NCBI Taxonomy" id="673954"/>
    <lineage>
        <taxon>Bacteria</taxon>
        <taxon>Bacillati</taxon>
        <taxon>Actinomycetota</taxon>
        <taxon>Actinomycetes</taxon>
        <taxon>Micrococcales</taxon>
        <taxon>Intrasporangiaceae</taxon>
        <taxon>Arsenicicoccus</taxon>
    </lineage>
</organism>
<comment type="caution">
    <text evidence="2">The sequence shown here is derived from an EMBL/GenBank/DDBJ whole genome shotgun (WGS) entry which is preliminary data.</text>
</comment>
<dbReference type="SUPFAM" id="SSF109854">
    <property type="entry name" value="DinB/YfiT-like putative metalloenzymes"/>
    <property type="match status" value="1"/>
</dbReference>
<dbReference type="Proteomes" id="UP001157109">
    <property type="component" value="Unassembled WGS sequence"/>
</dbReference>
<feature type="domain" description="Mycothiol-dependent maleylpyruvate isomerase metal-binding" evidence="1">
    <location>
        <begin position="14"/>
        <end position="102"/>
    </location>
</feature>
<dbReference type="Gene3D" id="1.20.120.450">
    <property type="entry name" value="dinb family like domain"/>
    <property type="match status" value="1"/>
</dbReference>
<proteinExistence type="predicted"/>
<dbReference type="NCBIfam" id="TIGR03083">
    <property type="entry name" value="maleylpyruvate isomerase family mycothiol-dependent enzyme"/>
    <property type="match status" value="1"/>
</dbReference>
<dbReference type="Pfam" id="PF11716">
    <property type="entry name" value="MDMPI_N"/>
    <property type="match status" value="1"/>
</dbReference>
<evidence type="ECO:0000313" key="3">
    <source>
        <dbReference type="Proteomes" id="UP001157109"/>
    </source>
</evidence>
<protein>
    <recommendedName>
        <fullName evidence="1">Mycothiol-dependent maleylpyruvate isomerase metal-binding domain-containing protein</fullName>
    </recommendedName>
</protein>
<dbReference type="EMBL" id="BSUJ01000001">
    <property type="protein sequence ID" value="GMA21330.1"/>
    <property type="molecule type" value="Genomic_DNA"/>
</dbReference>
<keyword evidence="3" id="KW-1185">Reference proteome</keyword>
<name>A0ABQ6HUU5_9MICO</name>
<evidence type="ECO:0000313" key="2">
    <source>
        <dbReference type="EMBL" id="GMA21330.1"/>
    </source>
</evidence>
<reference evidence="3" key="1">
    <citation type="journal article" date="2019" name="Int. J. Syst. Evol. Microbiol.">
        <title>The Global Catalogue of Microorganisms (GCM) 10K type strain sequencing project: providing services to taxonomists for standard genome sequencing and annotation.</title>
        <authorList>
            <consortium name="The Broad Institute Genomics Platform"/>
            <consortium name="The Broad Institute Genome Sequencing Center for Infectious Disease"/>
            <person name="Wu L."/>
            <person name="Ma J."/>
        </authorList>
    </citation>
    <scope>NUCLEOTIDE SEQUENCE [LARGE SCALE GENOMIC DNA]</scope>
    <source>
        <strain evidence="3">NBRC 105830</strain>
    </source>
</reference>
<evidence type="ECO:0000259" key="1">
    <source>
        <dbReference type="Pfam" id="PF11716"/>
    </source>
</evidence>
<dbReference type="InterPro" id="IPR024344">
    <property type="entry name" value="MDMPI_metal-binding"/>
</dbReference>
<gene>
    <name evidence="2" type="ORF">GCM10025862_33510</name>
</gene>
<dbReference type="RefSeq" id="WP_241441590.1">
    <property type="nucleotide sequence ID" value="NZ_BSUJ01000001.1"/>
</dbReference>